<gene>
    <name evidence="1" type="ORF">CDAR_574801</name>
</gene>
<dbReference type="AlphaFoldDB" id="A0AAV4SY52"/>
<protein>
    <submittedName>
        <fullName evidence="1">Uncharacterized protein</fullName>
    </submittedName>
</protein>
<dbReference type="Proteomes" id="UP001054837">
    <property type="component" value="Unassembled WGS sequence"/>
</dbReference>
<evidence type="ECO:0000313" key="1">
    <source>
        <dbReference type="EMBL" id="GIY38695.1"/>
    </source>
</evidence>
<accession>A0AAV4SY52</accession>
<name>A0AAV4SY52_9ARAC</name>
<sequence length="116" mass="13392">MFAFRANNPVNNSLRSLFSVCPRLQRDQAIKSNPIPKKKCKKNTTPNILKTMHLSEPQNLLCVRVKVGTVPGVNKQHNLTRQNPLPSQELIKPSDSTWRQRQKPNFFDFFHLAINK</sequence>
<proteinExistence type="predicted"/>
<keyword evidence="2" id="KW-1185">Reference proteome</keyword>
<comment type="caution">
    <text evidence="1">The sequence shown here is derived from an EMBL/GenBank/DDBJ whole genome shotgun (WGS) entry which is preliminary data.</text>
</comment>
<reference evidence="1 2" key="1">
    <citation type="submission" date="2021-06" db="EMBL/GenBank/DDBJ databases">
        <title>Caerostris darwini draft genome.</title>
        <authorList>
            <person name="Kono N."/>
            <person name="Arakawa K."/>
        </authorList>
    </citation>
    <scope>NUCLEOTIDE SEQUENCE [LARGE SCALE GENOMIC DNA]</scope>
</reference>
<dbReference type="EMBL" id="BPLQ01008660">
    <property type="protein sequence ID" value="GIY38695.1"/>
    <property type="molecule type" value="Genomic_DNA"/>
</dbReference>
<evidence type="ECO:0000313" key="2">
    <source>
        <dbReference type="Proteomes" id="UP001054837"/>
    </source>
</evidence>
<organism evidence="1 2">
    <name type="scientific">Caerostris darwini</name>
    <dbReference type="NCBI Taxonomy" id="1538125"/>
    <lineage>
        <taxon>Eukaryota</taxon>
        <taxon>Metazoa</taxon>
        <taxon>Ecdysozoa</taxon>
        <taxon>Arthropoda</taxon>
        <taxon>Chelicerata</taxon>
        <taxon>Arachnida</taxon>
        <taxon>Araneae</taxon>
        <taxon>Araneomorphae</taxon>
        <taxon>Entelegynae</taxon>
        <taxon>Araneoidea</taxon>
        <taxon>Araneidae</taxon>
        <taxon>Caerostris</taxon>
    </lineage>
</organism>